<keyword evidence="2" id="KW-1185">Reference proteome</keyword>
<sequence length="195" mass="22214">MVAEDLHAIAPGGVQDAYGVAFRGRTYIVWLSCRRQHHRRSRSSPLRNLLNFESNLVLQIANERNSYLAYLNIENGSASTKDTLLQFFFFSDVPRTSDSPAHLPPSHTPPTHTSHHPAHLYSNNVSRNVALYNPDQIQKMEESMHIHREFKPLELIKWVKALEGELSSETVAVELSQHLKQNMFFFFVGIFEGGA</sequence>
<evidence type="ECO:0000313" key="1">
    <source>
        <dbReference type="EMBL" id="QCE13512.1"/>
    </source>
</evidence>
<name>A0A4D6NKD7_VIGUN</name>
<reference evidence="1 2" key="1">
    <citation type="submission" date="2019-04" db="EMBL/GenBank/DDBJ databases">
        <title>An improved genome assembly and genetic linkage map for asparagus bean, Vigna unguiculata ssp. sesquipedialis.</title>
        <authorList>
            <person name="Xia Q."/>
            <person name="Zhang R."/>
            <person name="Dong Y."/>
        </authorList>
    </citation>
    <scope>NUCLEOTIDE SEQUENCE [LARGE SCALE GENOMIC DNA]</scope>
    <source>
        <tissue evidence="1">Leaf</tissue>
    </source>
</reference>
<accession>A0A4D6NKD7</accession>
<proteinExistence type="predicted"/>
<evidence type="ECO:0000313" key="2">
    <source>
        <dbReference type="Proteomes" id="UP000501690"/>
    </source>
</evidence>
<dbReference type="EMBL" id="CP039355">
    <property type="protein sequence ID" value="QCE13512.1"/>
    <property type="molecule type" value="Genomic_DNA"/>
</dbReference>
<protein>
    <submittedName>
        <fullName evidence="1">Uncharacterized protein</fullName>
    </submittedName>
</protein>
<dbReference type="Proteomes" id="UP000501690">
    <property type="component" value="Linkage Group LG11"/>
</dbReference>
<gene>
    <name evidence="1" type="ORF">DEO72_LG11g505</name>
</gene>
<dbReference type="AlphaFoldDB" id="A0A4D6NKD7"/>
<organism evidence="1 2">
    <name type="scientific">Vigna unguiculata</name>
    <name type="common">Cowpea</name>
    <dbReference type="NCBI Taxonomy" id="3917"/>
    <lineage>
        <taxon>Eukaryota</taxon>
        <taxon>Viridiplantae</taxon>
        <taxon>Streptophyta</taxon>
        <taxon>Embryophyta</taxon>
        <taxon>Tracheophyta</taxon>
        <taxon>Spermatophyta</taxon>
        <taxon>Magnoliopsida</taxon>
        <taxon>eudicotyledons</taxon>
        <taxon>Gunneridae</taxon>
        <taxon>Pentapetalae</taxon>
        <taxon>rosids</taxon>
        <taxon>fabids</taxon>
        <taxon>Fabales</taxon>
        <taxon>Fabaceae</taxon>
        <taxon>Papilionoideae</taxon>
        <taxon>50 kb inversion clade</taxon>
        <taxon>NPAAA clade</taxon>
        <taxon>indigoferoid/millettioid clade</taxon>
        <taxon>Phaseoleae</taxon>
        <taxon>Vigna</taxon>
    </lineage>
</organism>